<organism evidence="5 6">
    <name type="scientific">Xanthobacter tagetidis</name>
    <dbReference type="NCBI Taxonomy" id="60216"/>
    <lineage>
        <taxon>Bacteria</taxon>
        <taxon>Pseudomonadati</taxon>
        <taxon>Pseudomonadota</taxon>
        <taxon>Alphaproteobacteria</taxon>
        <taxon>Hyphomicrobiales</taxon>
        <taxon>Xanthobacteraceae</taxon>
        <taxon>Xanthobacter</taxon>
    </lineage>
</organism>
<dbReference type="InterPro" id="IPR036388">
    <property type="entry name" value="WH-like_DNA-bd_sf"/>
</dbReference>
<dbReference type="SMART" id="SM00895">
    <property type="entry name" value="FCD"/>
    <property type="match status" value="1"/>
</dbReference>
<reference evidence="5 6" key="1">
    <citation type="submission" date="2018-10" db="EMBL/GenBank/DDBJ databases">
        <title>Xanthobacter tagetidis genome sequencing and assembly.</title>
        <authorList>
            <person name="Maclea K.S."/>
            <person name="Goen A.E."/>
            <person name="Fatima S.A."/>
        </authorList>
    </citation>
    <scope>NUCLEOTIDE SEQUENCE [LARGE SCALE GENOMIC DNA]</scope>
    <source>
        <strain evidence="5 6">ATCC 700314</strain>
    </source>
</reference>
<dbReference type="PRINTS" id="PR00035">
    <property type="entry name" value="HTHGNTR"/>
</dbReference>
<dbReference type="PANTHER" id="PTHR43537:SF41">
    <property type="entry name" value="TRANSCRIPTIONAL REGULATORY PROTEIN"/>
    <property type="match status" value="1"/>
</dbReference>
<feature type="domain" description="HTH gntR-type" evidence="4">
    <location>
        <begin position="13"/>
        <end position="80"/>
    </location>
</feature>
<dbReference type="OrthoDB" id="9810548at2"/>
<dbReference type="SMART" id="SM00345">
    <property type="entry name" value="HTH_GNTR"/>
    <property type="match status" value="1"/>
</dbReference>
<evidence type="ECO:0000313" key="5">
    <source>
        <dbReference type="EMBL" id="RLP79651.1"/>
    </source>
</evidence>
<accession>A0A3L7AJ76</accession>
<dbReference type="SUPFAM" id="SSF48008">
    <property type="entry name" value="GntR ligand-binding domain-like"/>
    <property type="match status" value="1"/>
</dbReference>
<dbReference type="Pfam" id="PF07729">
    <property type="entry name" value="FCD"/>
    <property type="match status" value="1"/>
</dbReference>
<dbReference type="InterPro" id="IPR008920">
    <property type="entry name" value="TF_FadR/GntR_C"/>
</dbReference>
<evidence type="ECO:0000256" key="2">
    <source>
        <dbReference type="ARBA" id="ARBA00023125"/>
    </source>
</evidence>
<dbReference type="RefSeq" id="WP_121622861.1">
    <property type="nucleotide sequence ID" value="NZ_JACIIW010000001.1"/>
</dbReference>
<keyword evidence="2" id="KW-0238">DNA-binding</keyword>
<dbReference type="PANTHER" id="PTHR43537">
    <property type="entry name" value="TRANSCRIPTIONAL REGULATOR, GNTR FAMILY"/>
    <property type="match status" value="1"/>
</dbReference>
<dbReference type="EMBL" id="RCTF01000005">
    <property type="protein sequence ID" value="RLP79651.1"/>
    <property type="molecule type" value="Genomic_DNA"/>
</dbReference>
<dbReference type="PROSITE" id="PS50949">
    <property type="entry name" value="HTH_GNTR"/>
    <property type="match status" value="1"/>
</dbReference>
<dbReference type="GO" id="GO:0003677">
    <property type="term" value="F:DNA binding"/>
    <property type="evidence" value="ECO:0007669"/>
    <property type="project" value="UniProtKB-KW"/>
</dbReference>
<gene>
    <name evidence="5" type="ORF">D9R14_08350</name>
</gene>
<dbReference type="AlphaFoldDB" id="A0A3L7AJ76"/>
<dbReference type="Pfam" id="PF00392">
    <property type="entry name" value="GntR"/>
    <property type="match status" value="1"/>
</dbReference>
<evidence type="ECO:0000259" key="4">
    <source>
        <dbReference type="PROSITE" id="PS50949"/>
    </source>
</evidence>
<dbReference type="InterPro" id="IPR011711">
    <property type="entry name" value="GntR_C"/>
</dbReference>
<keyword evidence="6" id="KW-1185">Reference proteome</keyword>
<protein>
    <submittedName>
        <fullName evidence="5">GntR family transcriptional regulator</fullName>
    </submittedName>
</protein>
<evidence type="ECO:0000256" key="1">
    <source>
        <dbReference type="ARBA" id="ARBA00023015"/>
    </source>
</evidence>
<evidence type="ECO:0000313" key="6">
    <source>
        <dbReference type="Proteomes" id="UP000269692"/>
    </source>
</evidence>
<dbReference type="InterPro" id="IPR036390">
    <property type="entry name" value="WH_DNA-bd_sf"/>
</dbReference>
<dbReference type="InterPro" id="IPR000524">
    <property type="entry name" value="Tscrpt_reg_HTH_GntR"/>
</dbReference>
<dbReference type="SUPFAM" id="SSF46785">
    <property type="entry name" value="Winged helix' DNA-binding domain"/>
    <property type="match status" value="1"/>
</dbReference>
<proteinExistence type="predicted"/>
<sequence length="240" mass="26833">MRVASAAAEPGGNSLPDIVYGQIRRAILTGEMPPGYVLRQEELAQKLGISRVPLREALRRLETEGIVVLRPRRGYAVVSLSPEEIREIFELRAVIEAHAGEIAAQRRTDDDIAAVKASLEAMDRLAVNTPGKVDKWLDVHARFHSDLFASARRSHASRVVRTLGDLVEPYIRIEVLFTKDVIEAQREHHEMYQALVDGDGDRLRDLCKSHCLHTAQRLQRALDVSRRVGGSRSAPRLISP</sequence>
<keyword evidence="1" id="KW-0805">Transcription regulation</keyword>
<dbReference type="Gene3D" id="1.20.120.530">
    <property type="entry name" value="GntR ligand-binding domain-like"/>
    <property type="match status" value="1"/>
</dbReference>
<comment type="caution">
    <text evidence="5">The sequence shown here is derived from an EMBL/GenBank/DDBJ whole genome shotgun (WGS) entry which is preliminary data.</text>
</comment>
<dbReference type="CDD" id="cd07377">
    <property type="entry name" value="WHTH_GntR"/>
    <property type="match status" value="1"/>
</dbReference>
<dbReference type="GO" id="GO:0003700">
    <property type="term" value="F:DNA-binding transcription factor activity"/>
    <property type="evidence" value="ECO:0007669"/>
    <property type="project" value="InterPro"/>
</dbReference>
<name>A0A3L7AJ76_9HYPH</name>
<evidence type="ECO:0000256" key="3">
    <source>
        <dbReference type="ARBA" id="ARBA00023163"/>
    </source>
</evidence>
<keyword evidence="3" id="KW-0804">Transcription</keyword>
<dbReference type="Gene3D" id="1.10.10.10">
    <property type="entry name" value="Winged helix-like DNA-binding domain superfamily/Winged helix DNA-binding domain"/>
    <property type="match status" value="1"/>
</dbReference>
<dbReference type="Proteomes" id="UP000269692">
    <property type="component" value="Unassembled WGS sequence"/>
</dbReference>